<dbReference type="Proteomes" id="UP001497535">
    <property type="component" value="Unassembled WGS sequence"/>
</dbReference>
<keyword evidence="2" id="KW-1185">Reference proteome</keyword>
<name>A0ACB0XRP3_MELEN</name>
<comment type="caution">
    <text evidence="1">The sequence shown here is derived from an EMBL/GenBank/DDBJ whole genome shotgun (WGS) entry which is preliminary data.</text>
</comment>
<proteinExistence type="predicted"/>
<reference evidence="1" key="1">
    <citation type="submission" date="2023-11" db="EMBL/GenBank/DDBJ databases">
        <authorList>
            <person name="Poullet M."/>
        </authorList>
    </citation>
    <scope>NUCLEOTIDE SEQUENCE</scope>
    <source>
        <strain evidence="1">E1834</strain>
    </source>
</reference>
<gene>
    <name evidence="1" type="ORF">MENTE1834_LOCUS2689</name>
</gene>
<protein>
    <submittedName>
        <fullName evidence="1">Uncharacterized protein</fullName>
    </submittedName>
</protein>
<organism evidence="1 2">
    <name type="scientific">Meloidogyne enterolobii</name>
    <name type="common">Root-knot nematode worm</name>
    <name type="synonym">Meloidogyne mayaguensis</name>
    <dbReference type="NCBI Taxonomy" id="390850"/>
    <lineage>
        <taxon>Eukaryota</taxon>
        <taxon>Metazoa</taxon>
        <taxon>Ecdysozoa</taxon>
        <taxon>Nematoda</taxon>
        <taxon>Chromadorea</taxon>
        <taxon>Rhabditida</taxon>
        <taxon>Tylenchina</taxon>
        <taxon>Tylenchomorpha</taxon>
        <taxon>Tylenchoidea</taxon>
        <taxon>Meloidogynidae</taxon>
        <taxon>Meloidogyninae</taxon>
        <taxon>Meloidogyne</taxon>
    </lineage>
</organism>
<accession>A0ACB0XRP3</accession>
<dbReference type="EMBL" id="CAVMJV010000002">
    <property type="protein sequence ID" value="CAK5014370.1"/>
    <property type="molecule type" value="Genomic_DNA"/>
</dbReference>
<sequence length="70" mass="8303">MEVSIAPRPHRLMNVIPAVPLLVCLLQFFLLFLFVLRYFLLLLMEVSIALHPHRLLMQLHVLHAPQYFLR</sequence>
<evidence type="ECO:0000313" key="1">
    <source>
        <dbReference type="EMBL" id="CAK5014370.1"/>
    </source>
</evidence>
<evidence type="ECO:0000313" key="2">
    <source>
        <dbReference type="Proteomes" id="UP001497535"/>
    </source>
</evidence>